<keyword evidence="1" id="KW-1133">Transmembrane helix</keyword>
<dbReference type="AlphaFoldDB" id="A0A1H5MKE9"/>
<evidence type="ECO:0008006" key="4">
    <source>
        <dbReference type="Google" id="ProtNLM"/>
    </source>
</evidence>
<organism evidence="2 3">
    <name type="scientific">Jiangella alba</name>
    <dbReference type="NCBI Taxonomy" id="561176"/>
    <lineage>
        <taxon>Bacteria</taxon>
        <taxon>Bacillati</taxon>
        <taxon>Actinomycetota</taxon>
        <taxon>Actinomycetes</taxon>
        <taxon>Jiangellales</taxon>
        <taxon>Jiangellaceae</taxon>
        <taxon>Jiangella</taxon>
    </lineage>
</organism>
<dbReference type="OrthoDB" id="5182699at2"/>
<keyword evidence="1" id="KW-0812">Transmembrane</keyword>
<evidence type="ECO:0000313" key="3">
    <source>
        <dbReference type="Proteomes" id="UP000181980"/>
    </source>
</evidence>
<dbReference type="RefSeq" id="WP_069111702.1">
    <property type="nucleotide sequence ID" value="NZ_FNUC01000003.1"/>
</dbReference>
<sequence length="303" mass="33632">MARERLDTAPLTRRATWPRWRRFRAEAIAGRHGADLAEPRWWRRSAFALLTTLLVVGAPVLPVAVLVTEGATALGLSVAALWTAGMVAVVVISWWSRHDSWGPRARTRLRLTEFARANDLRYQPAAGGPRQKAHIFGSATRRSHLDRFEAPHGFVVANYQELFDDGASESDSFEAGYVVFTLRESYPHTLVTTRATHRPRRLRDVDPVDGPDGTRVWSTKPEYPLLQRLLLDTGIVGHAHGFGRSAEVEIVGDELFLLTGGFLRLRSPRVWRRLDAAAEALAPFLALPDGGGRPSGPVVIAER</sequence>
<keyword evidence="3" id="KW-1185">Reference proteome</keyword>
<dbReference type="EMBL" id="FNUC01000003">
    <property type="protein sequence ID" value="SEE89852.1"/>
    <property type="molecule type" value="Genomic_DNA"/>
</dbReference>
<evidence type="ECO:0000256" key="1">
    <source>
        <dbReference type="SAM" id="Phobius"/>
    </source>
</evidence>
<proteinExistence type="predicted"/>
<evidence type="ECO:0000313" key="2">
    <source>
        <dbReference type="EMBL" id="SEE89852.1"/>
    </source>
</evidence>
<gene>
    <name evidence="2" type="ORF">SAMN04488561_3243</name>
</gene>
<feature type="transmembrane region" description="Helical" evidence="1">
    <location>
        <begin position="73"/>
        <end position="96"/>
    </location>
</feature>
<feature type="transmembrane region" description="Helical" evidence="1">
    <location>
        <begin position="46"/>
        <end position="67"/>
    </location>
</feature>
<dbReference type="Proteomes" id="UP000181980">
    <property type="component" value="Unassembled WGS sequence"/>
</dbReference>
<name>A0A1H5MKE9_9ACTN</name>
<accession>A0A1H5MKE9</accession>
<reference evidence="3" key="1">
    <citation type="submission" date="2016-10" db="EMBL/GenBank/DDBJ databases">
        <authorList>
            <person name="Varghese N."/>
            <person name="Submissions S."/>
        </authorList>
    </citation>
    <scope>NUCLEOTIDE SEQUENCE [LARGE SCALE GENOMIC DNA]</scope>
    <source>
        <strain evidence="3">DSM 45237</strain>
    </source>
</reference>
<protein>
    <recommendedName>
        <fullName evidence="4">DUF3137 domain-containing protein</fullName>
    </recommendedName>
</protein>
<keyword evidence="1" id="KW-0472">Membrane</keyword>